<reference evidence="1" key="1">
    <citation type="journal article" date="2013" name="PLoS ONE">
        <title>Direct detection of alternative open reading frames translation products in human significantly expands the proteome.</title>
        <authorList>
            <person name="Vanderperre B."/>
            <person name="Lucier J.-F."/>
            <person name="Motard J."/>
            <person name="Tremblay G."/>
            <person name="Vanderperre S."/>
            <person name="Wisztorski M."/>
            <person name="Salzet M."/>
            <person name="Boisvert F.-M."/>
            <person name="Roucou X."/>
        </authorList>
    </citation>
    <scope>NUCLEOTIDE SEQUENCE</scope>
</reference>
<proteinExistence type="predicted"/>
<organism evidence="1">
    <name type="scientific">Homo sapiens</name>
    <name type="common">Human</name>
    <dbReference type="NCBI Taxonomy" id="9606"/>
    <lineage>
        <taxon>Eukaryota</taxon>
        <taxon>Metazoa</taxon>
        <taxon>Chordata</taxon>
        <taxon>Craniata</taxon>
        <taxon>Vertebrata</taxon>
        <taxon>Euteleostomi</taxon>
        <taxon>Mammalia</taxon>
        <taxon>Eutheria</taxon>
        <taxon>Euarchontoglires</taxon>
        <taxon>Primates</taxon>
        <taxon>Haplorrhini</taxon>
        <taxon>Catarrhini</taxon>
        <taxon>Hominidae</taxon>
        <taxon>Homo</taxon>
    </lineage>
</organism>
<gene>
    <name evidence="1" type="primary">PTPRS</name>
</gene>
<dbReference type="AlphaFoldDB" id="L8EAN4"/>
<sequence length="62" mass="6674">MDASNSCDQEPCRLKAVRKPTRANMSVWPPTAPACATPHLPTSTCESFEKSAAWPRASPSCP</sequence>
<name>L8EAN4_HUMAN</name>
<dbReference type="OrthoDB" id="10253954at2759"/>
<evidence type="ECO:0000313" key="1">
    <source>
        <dbReference type="EMBL" id="CCQ43821.1"/>
    </source>
</evidence>
<accession>L8EAN4</accession>
<protein>
    <submittedName>
        <fullName evidence="1">Alternative protein PTPRS</fullName>
    </submittedName>
</protein>
<dbReference type="EMBL" id="HF584324">
    <property type="protein sequence ID" value="CCQ43821.1"/>
    <property type="molecule type" value="Genomic_DNA"/>
</dbReference>
<dbReference type="ChiTaRS" id="PTPRS">
    <property type="organism name" value="human"/>
</dbReference>